<dbReference type="GO" id="GO:0004820">
    <property type="term" value="F:glycine-tRNA ligase activity"/>
    <property type="evidence" value="ECO:0007669"/>
    <property type="project" value="UniProtKB-UniRule"/>
</dbReference>
<evidence type="ECO:0000259" key="9">
    <source>
        <dbReference type="PROSITE" id="PS50862"/>
    </source>
</evidence>
<feature type="binding site" evidence="8">
    <location>
        <begin position="390"/>
        <end position="393"/>
    </location>
    <ligand>
        <name>ATP</name>
        <dbReference type="ChEBI" id="CHEBI:30616"/>
    </ligand>
</feature>
<dbReference type="PROSITE" id="PS50862">
    <property type="entry name" value="AA_TRNA_LIGASE_II"/>
    <property type="match status" value="1"/>
</dbReference>
<dbReference type="CDD" id="cd00774">
    <property type="entry name" value="GlyRS-like_core"/>
    <property type="match status" value="1"/>
</dbReference>
<dbReference type="NCBIfam" id="TIGR00389">
    <property type="entry name" value="glyS_dimeric"/>
    <property type="match status" value="1"/>
</dbReference>
<evidence type="ECO:0000256" key="8">
    <source>
        <dbReference type="HAMAP-Rule" id="MF_00253"/>
    </source>
</evidence>
<feature type="binding site" evidence="8">
    <location>
        <position position="115"/>
    </location>
    <ligand>
        <name>substrate</name>
    </ligand>
</feature>
<dbReference type="InterPro" id="IPR002314">
    <property type="entry name" value="aa-tRNA-synt_IIb"/>
</dbReference>
<evidence type="ECO:0000256" key="6">
    <source>
        <dbReference type="ARBA" id="ARBA00022917"/>
    </source>
</evidence>
<dbReference type="InterPro" id="IPR036621">
    <property type="entry name" value="Anticodon-bd_dom_sf"/>
</dbReference>
<keyword evidence="3 8" id="KW-0436">Ligase</keyword>
<dbReference type="HAMAP" id="MF_00253_B">
    <property type="entry name" value="Gly_tRNA_synth_B"/>
    <property type="match status" value="1"/>
</dbReference>
<name>A0A1G7YF60_9FLAO</name>
<dbReference type="GO" id="GO:0006426">
    <property type="term" value="P:glycyl-tRNA aminoacylation"/>
    <property type="evidence" value="ECO:0007669"/>
    <property type="project" value="UniProtKB-UniRule"/>
</dbReference>
<dbReference type="InterPro" id="IPR002315">
    <property type="entry name" value="tRNA-synt_gly"/>
</dbReference>
<dbReference type="GO" id="GO:0004081">
    <property type="term" value="F:bis(5'-nucleosyl)-tetraphosphatase (asymmetrical) activity"/>
    <property type="evidence" value="ECO:0007669"/>
    <property type="project" value="UniProtKB-ARBA"/>
</dbReference>
<dbReference type="GO" id="GO:0070062">
    <property type="term" value="C:extracellular exosome"/>
    <property type="evidence" value="ECO:0007669"/>
    <property type="project" value="UniProtKB-ARBA"/>
</dbReference>
<feature type="binding site" evidence="8">
    <location>
        <begin position="346"/>
        <end position="347"/>
    </location>
    <ligand>
        <name>ATP</name>
        <dbReference type="ChEBI" id="CHEBI:30616"/>
    </ligand>
</feature>
<protein>
    <recommendedName>
        <fullName evidence="8">Glycine--tRNA ligase</fullName>
        <ecNumber evidence="8">6.1.1.14</ecNumber>
    </recommendedName>
    <alternativeName>
        <fullName evidence="8">Glycyl-tRNA synthetase</fullName>
        <shortName evidence="8">GlyRS</shortName>
    </alternativeName>
</protein>
<feature type="binding site" evidence="8">
    <location>
        <begin position="264"/>
        <end position="266"/>
    </location>
    <ligand>
        <name>ATP</name>
        <dbReference type="ChEBI" id="CHEBI:30616"/>
    </ligand>
</feature>
<dbReference type="InterPro" id="IPR033731">
    <property type="entry name" value="GlyRS-like_core"/>
</dbReference>
<keyword evidence="7 8" id="KW-0030">Aminoacyl-tRNA synthetase</keyword>
<dbReference type="STRING" id="470826.SAMN04488027_11229"/>
<evidence type="ECO:0000313" key="11">
    <source>
        <dbReference type="Proteomes" id="UP000199296"/>
    </source>
</evidence>
<feature type="binding site" evidence="8">
    <location>
        <begin position="274"/>
        <end position="279"/>
    </location>
    <ligand>
        <name>ATP</name>
        <dbReference type="ChEBI" id="CHEBI:30616"/>
    </ligand>
</feature>
<dbReference type="InterPro" id="IPR045864">
    <property type="entry name" value="aa-tRNA-synth_II/BPL/LPL"/>
</dbReference>
<dbReference type="Pfam" id="PF03129">
    <property type="entry name" value="HGTP_anticodon"/>
    <property type="match status" value="1"/>
</dbReference>
<dbReference type="NCBIfam" id="NF003211">
    <property type="entry name" value="PRK04173.1"/>
    <property type="match status" value="1"/>
</dbReference>
<evidence type="ECO:0000256" key="5">
    <source>
        <dbReference type="ARBA" id="ARBA00022840"/>
    </source>
</evidence>
<proteinExistence type="inferred from homology"/>
<dbReference type="Gene3D" id="3.30.930.10">
    <property type="entry name" value="Bira Bifunctional Protein, Domain 2"/>
    <property type="match status" value="1"/>
</dbReference>
<keyword evidence="6 8" id="KW-0648">Protein biosynthesis</keyword>
<dbReference type="InterPro" id="IPR027031">
    <property type="entry name" value="Gly-tRNA_synthase/POLG2"/>
</dbReference>
<accession>A0A1G7YF60</accession>
<dbReference type="EC" id="6.1.1.14" evidence="8"/>
<dbReference type="Pfam" id="PF00587">
    <property type="entry name" value="tRNA-synt_2b"/>
    <property type="match status" value="1"/>
</dbReference>
<evidence type="ECO:0000256" key="2">
    <source>
        <dbReference type="ARBA" id="ARBA00022490"/>
    </source>
</evidence>
<sequence>MKSPNKALFLYFCGMAQEQDKFKQVISHAKEYGYIFSSSEIYDGLSAVYDYGQNGVELKNNIKAYWWKSMVQLHEEIVGLDAAILMHPNTWKASGHVDAFNDPMIDNRDSKKRYRADVLVEDYVEKLEQKAQKEIAKAKKRFGDQFDEQEFVTTHPRVVKYRRQSKEILSRLAKSLTDEDLADVKALIEELEIACPVSGSRDWTNVKQFNLMFGTKLGASAESASDLYLRPETAQGIFVNFSNVQKTGRMKVPFGIAQIGKAFRNEIVARQFIFRQREFEQMEMQYFVRPGEELKWFEHWKEVRTKWHKSLGLGEENYRFHDHEKMAHYANAATDIEFNFPFGFKELEGIHSRTDFDLKAHENLSGKKLQFYDPELGENYVPYVIETSIGLDRMFLAVFSSALQEETLEDGSSRTVLKIPSVLAPVKAAIFPLLKKDGLPEIAQSILKDLQWDFNVIYDEKDAVGRRYRRQDAAGTPFCITVDHDTKEDQCVTIRHRDTMEQKRVPITEVKAIIQKDIDFRTWLDF</sequence>
<feature type="domain" description="Aminoacyl-transfer RNA synthetases class-II family profile" evidence="9">
    <location>
        <begin position="191"/>
        <end position="432"/>
    </location>
</feature>
<dbReference type="InterPro" id="IPR022961">
    <property type="entry name" value="Gly_tRNA_ligase_bac"/>
</dbReference>
<comment type="function">
    <text evidence="8">Catalyzes the attachment of glycine to tRNA(Gly).</text>
</comment>
<dbReference type="GO" id="GO:0005737">
    <property type="term" value="C:cytoplasm"/>
    <property type="evidence" value="ECO:0007669"/>
    <property type="project" value="UniProtKB-SubCell"/>
</dbReference>
<dbReference type="GO" id="GO:1990742">
    <property type="term" value="C:microvesicle"/>
    <property type="evidence" value="ECO:0007669"/>
    <property type="project" value="UniProtKB-ARBA"/>
</dbReference>
<reference evidence="10 11" key="1">
    <citation type="submission" date="2016-10" db="EMBL/GenBank/DDBJ databases">
        <authorList>
            <person name="de Groot N.N."/>
        </authorList>
    </citation>
    <scope>NUCLEOTIDE SEQUENCE [LARGE SCALE GENOMIC DNA]</scope>
    <source>
        <strain evidence="10 11">DSM 19803</strain>
    </source>
</reference>
<dbReference type="GO" id="GO:0005524">
    <property type="term" value="F:ATP binding"/>
    <property type="evidence" value="ECO:0007669"/>
    <property type="project" value="UniProtKB-UniRule"/>
</dbReference>
<gene>
    <name evidence="8" type="primary">glyQS</name>
    <name evidence="10" type="ORF">SAMN04488027_11229</name>
</gene>
<dbReference type="FunFam" id="3.40.50.800:FF:000002">
    <property type="entry name" value="Glycine--tRNA ligase"/>
    <property type="match status" value="1"/>
</dbReference>
<dbReference type="AlphaFoldDB" id="A0A1G7YF60"/>
<evidence type="ECO:0000256" key="3">
    <source>
        <dbReference type="ARBA" id="ARBA00022598"/>
    </source>
</evidence>
<keyword evidence="5 8" id="KW-0067">ATP-binding</keyword>
<dbReference type="PRINTS" id="PR01043">
    <property type="entry name" value="TRNASYNTHGLY"/>
</dbReference>
<keyword evidence="11" id="KW-1185">Reference proteome</keyword>
<evidence type="ECO:0000256" key="1">
    <source>
        <dbReference type="ARBA" id="ARBA00008226"/>
    </source>
</evidence>
<dbReference type="SUPFAM" id="SSF55681">
    <property type="entry name" value="Class II aaRS and biotin synthetases"/>
    <property type="match status" value="1"/>
</dbReference>
<dbReference type="Proteomes" id="UP000199296">
    <property type="component" value="Unassembled WGS sequence"/>
</dbReference>
<comment type="subunit">
    <text evidence="8">Homodimer.</text>
</comment>
<keyword evidence="2 8" id="KW-0963">Cytoplasm</keyword>
<dbReference type="SUPFAM" id="SSF52954">
    <property type="entry name" value="Class II aaRS ABD-related"/>
    <property type="match status" value="1"/>
</dbReference>
<dbReference type="PANTHER" id="PTHR10745">
    <property type="entry name" value="GLYCYL-TRNA SYNTHETASE/DNA POLYMERASE SUBUNIT GAMMA-2"/>
    <property type="match status" value="1"/>
</dbReference>
<comment type="similarity">
    <text evidence="1 8">Belongs to the class-II aminoacyl-tRNA synthetase family.</text>
</comment>
<evidence type="ECO:0000313" key="10">
    <source>
        <dbReference type="EMBL" id="SDG95178.1"/>
    </source>
</evidence>
<dbReference type="GO" id="GO:0015966">
    <property type="term" value="P:diadenosine tetraphosphate biosynthetic process"/>
    <property type="evidence" value="ECO:0007669"/>
    <property type="project" value="UniProtKB-ARBA"/>
</dbReference>
<dbReference type="InterPro" id="IPR004154">
    <property type="entry name" value="Anticodon-bd"/>
</dbReference>
<dbReference type="EMBL" id="FNCW01000012">
    <property type="protein sequence ID" value="SDG95178.1"/>
    <property type="molecule type" value="Genomic_DNA"/>
</dbReference>
<dbReference type="Gene3D" id="3.40.50.800">
    <property type="entry name" value="Anticodon-binding domain"/>
    <property type="match status" value="1"/>
</dbReference>
<evidence type="ECO:0000256" key="4">
    <source>
        <dbReference type="ARBA" id="ARBA00022741"/>
    </source>
</evidence>
<feature type="binding site" evidence="8">
    <location>
        <begin position="279"/>
        <end position="283"/>
    </location>
    <ligand>
        <name>substrate</name>
    </ligand>
</feature>
<comment type="catalytic activity">
    <reaction evidence="8">
        <text>tRNA(Gly) + glycine + ATP = glycyl-tRNA(Gly) + AMP + diphosphate</text>
        <dbReference type="Rhea" id="RHEA:16013"/>
        <dbReference type="Rhea" id="RHEA-COMP:9664"/>
        <dbReference type="Rhea" id="RHEA-COMP:9683"/>
        <dbReference type="ChEBI" id="CHEBI:30616"/>
        <dbReference type="ChEBI" id="CHEBI:33019"/>
        <dbReference type="ChEBI" id="CHEBI:57305"/>
        <dbReference type="ChEBI" id="CHEBI:78442"/>
        <dbReference type="ChEBI" id="CHEBI:78522"/>
        <dbReference type="ChEBI" id="CHEBI:456215"/>
        <dbReference type="EC" id="6.1.1.14"/>
    </reaction>
</comment>
<feature type="binding site" evidence="8">
    <location>
        <begin position="386"/>
        <end position="390"/>
    </location>
    <ligand>
        <name>substrate</name>
    </ligand>
</feature>
<organism evidence="10 11">
    <name type="scientific">Psychroflexus sediminis</name>
    <dbReference type="NCBI Taxonomy" id="470826"/>
    <lineage>
        <taxon>Bacteria</taxon>
        <taxon>Pseudomonadati</taxon>
        <taxon>Bacteroidota</taxon>
        <taxon>Flavobacteriia</taxon>
        <taxon>Flavobacteriales</taxon>
        <taxon>Flavobacteriaceae</taxon>
        <taxon>Psychroflexus</taxon>
    </lineage>
</organism>
<dbReference type="Gene3D" id="3.30.40.230">
    <property type="match status" value="1"/>
</dbReference>
<comment type="subcellular location">
    <subcellularLocation>
        <location evidence="8">Cytoplasm</location>
    </subcellularLocation>
</comment>
<feature type="binding site" evidence="8">
    <location>
        <position position="232"/>
    </location>
    <ligand>
        <name>substrate</name>
    </ligand>
</feature>
<dbReference type="PANTHER" id="PTHR10745:SF8">
    <property type="entry name" value="DNA POLYMERASE SUBUNIT GAMMA-2, MITOCHONDRIAL"/>
    <property type="match status" value="1"/>
</dbReference>
<dbReference type="InterPro" id="IPR006195">
    <property type="entry name" value="aa-tRNA-synth_II"/>
</dbReference>
<evidence type="ECO:0000256" key="7">
    <source>
        <dbReference type="ARBA" id="ARBA00023146"/>
    </source>
</evidence>
<keyword evidence="4 8" id="KW-0547">Nucleotide-binding</keyword>